<organism evidence="12 13">
    <name type="scientific">Streptomyces eurocidicus</name>
    <name type="common">Streptoverticillium eurocidicus</name>
    <dbReference type="NCBI Taxonomy" id="66423"/>
    <lineage>
        <taxon>Bacteria</taxon>
        <taxon>Bacillati</taxon>
        <taxon>Actinomycetota</taxon>
        <taxon>Actinomycetes</taxon>
        <taxon>Kitasatosporales</taxon>
        <taxon>Streptomycetaceae</taxon>
        <taxon>Streptomyces</taxon>
    </lineage>
</organism>
<dbReference type="EC" id="2.1.1.77" evidence="3"/>
<keyword evidence="7 12" id="KW-0808">Transferase</keyword>
<dbReference type="AlphaFoldDB" id="A0A7W8BIM7"/>
<evidence type="ECO:0000256" key="2">
    <source>
        <dbReference type="ARBA" id="ARBA00005369"/>
    </source>
</evidence>
<evidence type="ECO:0000256" key="5">
    <source>
        <dbReference type="ARBA" id="ARBA00022490"/>
    </source>
</evidence>
<evidence type="ECO:0000256" key="10">
    <source>
        <dbReference type="ARBA" id="ARBA00031323"/>
    </source>
</evidence>
<gene>
    <name evidence="12" type="ORF">FHS36_006533</name>
</gene>
<keyword evidence="6 12" id="KW-0489">Methyltransferase</keyword>
<evidence type="ECO:0000256" key="3">
    <source>
        <dbReference type="ARBA" id="ARBA00011890"/>
    </source>
</evidence>
<evidence type="ECO:0000256" key="6">
    <source>
        <dbReference type="ARBA" id="ARBA00022603"/>
    </source>
</evidence>
<dbReference type="GO" id="GO:0005737">
    <property type="term" value="C:cytoplasm"/>
    <property type="evidence" value="ECO:0007669"/>
    <property type="project" value="UniProtKB-SubCell"/>
</dbReference>
<keyword evidence="5" id="KW-0963">Cytoplasm</keyword>
<dbReference type="InterPro" id="IPR000682">
    <property type="entry name" value="PCMT"/>
</dbReference>
<proteinExistence type="inferred from homology"/>
<dbReference type="SUPFAM" id="SSF53335">
    <property type="entry name" value="S-adenosyl-L-methionine-dependent methyltransferases"/>
    <property type="match status" value="1"/>
</dbReference>
<dbReference type="Pfam" id="PF01135">
    <property type="entry name" value="PCMT"/>
    <property type="match status" value="1"/>
</dbReference>
<evidence type="ECO:0000256" key="7">
    <source>
        <dbReference type="ARBA" id="ARBA00022679"/>
    </source>
</evidence>
<comment type="similarity">
    <text evidence="2">Belongs to the methyltransferase superfamily. L-isoaspartyl/D-aspartyl protein methyltransferase family.</text>
</comment>
<sequence>MTDLSLEAARPYMTALADELTKGGAIRSREWAEAFATVPRHVFVPEWYEQETDDKGITVWRRHQAGTSDEDLAAVYRDATLVTALDPDTARQADESAWTGFPTSSSTLPGLMARMLEELDVEDGHRVLEVGTGTGYNAALLCARLGDGAVHSVDISPDLVRAAERRLSGIGYGPQLSAVDGRNGYPGGGPFDRIIATCSVPAVPSAWIEQTMPGSVIHTDIALGVEGGLVRLTTDAEHRALGRYTGTTGRFIAARTDARVYHRTERAPAAPEADHRPTPVTASDIRTHYPFRLLLAFHLPEAKLVYHRDDAGTLSLQLQQNDGSWARAPLTEEGTGIVTYGGTPDLWQQVEDAWTWWNATGRPAQDRFGYVREPDGRASVWHIPDGRRWELTPDD</sequence>
<evidence type="ECO:0000256" key="1">
    <source>
        <dbReference type="ARBA" id="ARBA00004496"/>
    </source>
</evidence>
<protein>
    <recommendedName>
        <fullName evidence="4">Protein-L-isoaspartate O-methyltransferase</fullName>
        <ecNumber evidence="3">2.1.1.77</ecNumber>
    </recommendedName>
    <alternativeName>
        <fullName evidence="11">L-isoaspartyl protein carboxyl methyltransferase</fullName>
    </alternativeName>
    <alternativeName>
        <fullName evidence="9">Protein L-isoaspartyl methyltransferase</fullName>
    </alternativeName>
    <alternativeName>
        <fullName evidence="10">Protein-beta-aspartate methyltransferase</fullName>
    </alternativeName>
</protein>
<dbReference type="PANTHER" id="PTHR11579">
    <property type="entry name" value="PROTEIN-L-ISOASPARTATE O-METHYLTRANSFERASE"/>
    <property type="match status" value="1"/>
</dbReference>
<dbReference type="RefSeq" id="WP_244927004.1">
    <property type="nucleotide sequence ID" value="NZ_JACHJF010000040.1"/>
</dbReference>
<dbReference type="InterPro" id="IPR029063">
    <property type="entry name" value="SAM-dependent_MTases_sf"/>
</dbReference>
<keyword evidence="8" id="KW-0949">S-adenosyl-L-methionine</keyword>
<evidence type="ECO:0000313" key="12">
    <source>
        <dbReference type="EMBL" id="MBB5123056.1"/>
    </source>
</evidence>
<name>A0A7W8BIM7_STREU</name>
<evidence type="ECO:0000256" key="8">
    <source>
        <dbReference type="ARBA" id="ARBA00022691"/>
    </source>
</evidence>
<dbReference type="Gene3D" id="3.40.50.150">
    <property type="entry name" value="Vaccinia Virus protein VP39"/>
    <property type="match status" value="1"/>
</dbReference>
<dbReference type="GO" id="GO:0032259">
    <property type="term" value="P:methylation"/>
    <property type="evidence" value="ECO:0007669"/>
    <property type="project" value="UniProtKB-KW"/>
</dbReference>
<evidence type="ECO:0000256" key="11">
    <source>
        <dbReference type="ARBA" id="ARBA00031350"/>
    </source>
</evidence>
<accession>A0A7W8BIM7</accession>
<comment type="caution">
    <text evidence="12">The sequence shown here is derived from an EMBL/GenBank/DDBJ whole genome shotgun (WGS) entry which is preliminary data.</text>
</comment>
<dbReference type="GO" id="GO:0004719">
    <property type="term" value="F:protein-L-isoaspartate (D-aspartate) O-methyltransferase activity"/>
    <property type="evidence" value="ECO:0007669"/>
    <property type="project" value="UniProtKB-EC"/>
</dbReference>
<reference evidence="12 13" key="1">
    <citation type="submission" date="2020-08" db="EMBL/GenBank/DDBJ databases">
        <title>Genomic Encyclopedia of Type Strains, Phase III (KMG-III): the genomes of soil and plant-associated and newly described type strains.</title>
        <authorList>
            <person name="Whitman W."/>
        </authorList>
    </citation>
    <scope>NUCLEOTIDE SEQUENCE [LARGE SCALE GENOMIC DNA]</scope>
    <source>
        <strain evidence="12 13">CECT 3259</strain>
    </source>
</reference>
<evidence type="ECO:0000256" key="9">
    <source>
        <dbReference type="ARBA" id="ARBA00030757"/>
    </source>
</evidence>
<dbReference type="CDD" id="cd02440">
    <property type="entry name" value="AdoMet_MTases"/>
    <property type="match status" value="1"/>
</dbReference>
<evidence type="ECO:0000256" key="4">
    <source>
        <dbReference type="ARBA" id="ARBA00013346"/>
    </source>
</evidence>
<dbReference type="EMBL" id="JACHJF010000040">
    <property type="protein sequence ID" value="MBB5123056.1"/>
    <property type="molecule type" value="Genomic_DNA"/>
</dbReference>
<dbReference type="PANTHER" id="PTHR11579:SF0">
    <property type="entry name" value="PROTEIN-L-ISOASPARTATE(D-ASPARTATE) O-METHYLTRANSFERASE"/>
    <property type="match status" value="1"/>
</dbReference>
<dbReference type="Proteomes" id="UP000528608">
    <property type="component" value="Unassembled WGS sequence"/>
</dbReference>
<evidence type="ECO:0000313" key="13">
    <source>
        <dbReference type="Proteomes" id="UP000528608"/>
    </source>
</evidence>
<comment type="subcellular location">
    <subcellularLocation>
        <location evidence="1">Cytoplasm</location>
    </subcellularLocation>
</comment>